<gene>
    <name evidence="2" type="ORF">RCL2_001765600</name>
</gene>
<feature type="compositionally biased region" description="Basic and acidic residues" evidence="1">
    <location>
        <begin position="9"/>
        <end position="38"/>
    </location>
</feature>
<accession>A0A8H3QS53</accession>
<feature type="compositionally biased region" description="Basic and acidic residues" evidence="1">
    <location>
        <begin position="76"/>
        <end position="90"/>
    </location>
</feature>
<name>A0A8H3QS53_9GLOM</name>
<dbReference type="EMBL" id="BLAL01000196">
    <property type="protein sequence ID" value="GES90830.1"/>
    <property type="molecule type" value="Genomic_DNA"/>
</dbReference>
<dbReference type="AlphaFoldDB" id="A0A8H3QS53"/>
<dbReference type="Proteomes" id="UP000615446">
    <property type="component" value="Unassembled WGS sequence"/>
</dbReference>
<sequence length="108" mass="12033">MDTSTYGSLKEKGLSISDDMRGFQNNDPKHTVPSEKDGGNNTPSLHRKSWCLQNNDLDEKNDENTASKLVSLQQDNDPKHTVLNEKDSNKKMIQTVPSEKNGNENTAS</sequence>
<evidence type="ECO:0000313" key="2">
    <source>
        <dbReference type="EMBL" id="GES90830.1"/>
    </source>
</evidence>
<feature type="region of interest" description="Disordered" evidence="1">
    <location>
        <begin position="70"/>
        <end position="108"/>
    </location>
</feature>
<evidence type="ECO:0000313" key="3">
    <source>
        <dbReference type="Proteomes" id="UP000615446"/>
    </source>
</evidence>
<evidence type="ECO:0000256" key="1">
    <source>
        <dbReference type="SAM" id="MobiDB-lite"/>
    </source>
</evidence>
<reference evidence="2" key="1">
    <citation type="submission" date="2019-10" db="EMBL/GenBank/DDBJ databases">
        <title>Conservation and host-specific expression of non-tandemly repeated heterogenous ribosome RNA gene in arbuscular mycorrhizal fungi.</title>
        <authorList>
            <person name="Maeda T."/>
            <person name="Kobayashi Y."/>
            <person name="Nakagawa T."/>
            <person name="Ezawa T."/>
            <person name="Yamaguchi K."/>
            <person name="Bino T."/>
            <person name="Nishimoto Y."/>
            <person name="Shigenobu S."/>
            <person name="Kawaguchi M."/>
        </authorList>
    </citation>
    <scope>NUCLEOTIDE SEQUENCE</scope>
    <source>
        <strain evidence="2">HR1</strain>
    </source>
</reference>
<proteinExistence type="predicted"/>
<organism evidence="2 3">
    <name type="scientific">Rhizophagus clarus</name>
    <dbReference type="NCBI Taxonomy" id="94130"/>
    <lineage>
        <taxon>Eukaryota</taxon>
        <taxon>Fungi</taxon>
        <taxon>Fungi incertae sedis</taxon>
        <taxon>Mucoromycota</taxon>
        <taxon>Glomeromycotina</taxon>
        <taxon>Glomeromycetes</taxon>
        <taxon>Glomerales</taxon>
        <taxon>Glomeraceae</taxon>
        <taxon>Rhizophagus</taxon>
    </lineage>
</organism>
<protein>
    <submittedName>
        <fullName evidence="2">Uncharacterized protein</fullName>
    </submittedName>
</protein>
<comment type="caution">
    <text evidence="2">The sequence shown here is derived from an EMBL/GenBank/DDBJ whole genome shotgun (WGS) entry which is preliminary data.</text>
</comment>
<feature type="compositionally biased region" description="Polar residues" evidence="1">
    <location>
        <begin position="91"/>
        <end position="108"/>
    </location>
</feature>
<feature type="region of interest" description="Disordered" evidence="1">
    <location>
        <begin position="1"/>
        <end position="49"/>
    </location>
</feature>